<evidence type="ECO:0000313" key="2">
    <source>
        <dbReference type="EMBL" id="KIL38131.1"/>
    </source>
</evidence>
<organism evidence="2 3">
    <name type="scientific">Gordoniibacillus kamchatkensis</name>
    <dbReference type="NCBI Taxonomy" id="1590651"/>
    <lineage>
        <taxon>Bacteria</taxon>
        <taxon>Bacillati</taxon>
        <taxon>Bacillota</taxon>
        <taxon>Bacilli</taxon>
        <taxon>Bacillales</taxon>
        <taxon>Paenibacillaceae</taxon>
        <taxon>Gordoniibacillus</taxon>
    </lineage>
</organism>
<feature type="domain" description="AB hydrolase-1" evidence="1">
    <location>
        <begin position="40"/>
        <end position="248"/>
    </location>
</feature>
<comment type="caution">
    <text evidence="2">The sequence shown here is derived from an EMBL/GenBank/DDBJ whole genome shotgun (WGS) entry which is preliminary data.</text>
</comment>
<name>A0ABR5AAQ8_9BACL</name>
<dbReference type="Proteomes" id="UP000031967">
    <property type="component" value="Unassembled WGS sequence"/>
</dbReference>
<dbReference type="GO" id="GO:0016787">
    <property type="term" value="F:hydrolase activity"/>
    <property type="evidence" value="ECO:0007669"/>
    <property type="project" value="UniProtKB-KW"/>
</dbReference>
<keyword evidence="3" id="KW-1185">Reference proteome</keyword>
<dbReference type="PANTHER" id="PTHR43194:SF5">
    <property type="entry name" value="PIMELOYL-[ACYL-CARRIER PROTEIN] METHYL ESTER ESTERASE"/>
    <property type="match status" value="1"/>
</dbReference>
<accession>A0ABR5AAQ8</accession>
<evidence type="ECO:0000259" key="1">
    <source>
        <dbReference type="Pfam" id="PF12697"/>
    </source>
</evidence>
<sequence length="265" mass="28752">MSFVISGDGTRITYDKAGRGAPLILIDGALCSRKNGPNGALAALLSQYFTVYTYDRRGRGESGDSAPYQVEREVEDLGAIIEEAVGSAYVYGISSGAALALEAAVRLDSIKKLALYEAPFVIDGSRQPVPDEYTAQMERLIALERRGAAVKHFMRKGVGLPAPIVAIMPLMPTWPKLKEVAHTLLYDTLLTIDYQKGQAAPLYRWAGVKVPALVAVGGKSPAWMRNAMKALADVLPDARHQTIEGQTHIIKSTVLAPVLHRYFAE</sequence>
<dbReference type="EMBL" id="JXAK01000075">
    <property type="protein sequence ID" value="KIL38131.1"/>
    <property type="molecule type" value="Genomic_DNA"/>
</dbReference>
<proteinExistence type="predicted"/>
<dbReference type="InterPro" id="IPR029058">
    <property type="entry name" value="AB_hydrolase_fold"/>
</dbReference>
<protein>
    <submittedName>
        <fullName evidence="2">Hydrolase</fullName>
    </submittedName>
</protein>
<dbReference type="RefSeq" id="WP_041051895.1">
    <property type="nucleotide sequence ID" value="NZ_JXAK01000075.1"/>
</dbReference>
<dbReference type="Gene3D" id="3.40.50.1820">
    <property type="entry name" value="alpha/beta hydrolase"/>
    <property type="match status" value="1"/>
</dbReference>
<keyword evidence="2" id="KW-0378">Hydrolase</keyword>
<dbReference type="PANTHER" id="PTHR43194">
    <property type="entry name" value="HYDROLASE ALPHA/BETA FOLD FAMILY"/>
    <property type="match status" value="1"/>
</dbReference>
<evidence type="ECO:0000313" key="3">
    <source>
        <dbReference type="Proteomes" id="UP000031967"/>
    </source>
</evidence>
<dbReference type="InterPro" id="IPR000073">
    <property type="entry name" value="AB_hydrolase_1"/>
</dbReference>
<dbReference type="Pfam" id="PF12697">
    <property type="entry name" value="Abhydrolase_6"/>
    <property type="match status" value="1"/>
</dbReference>
<reference evidence="2 3" key="1">
    <citation type="submission" date="2014-12" db="EMBL/GenBank/DDBJ databases">
        <title>Draft genome sequence of Paenibacillus kamchatkensis strain B-2647.</title>
        <authorList>
            <person name="Karlyshev A.V."/>
            <person name="Kudryashova E.B."/>
        </authorList>
    </citation>
    <scope>NUCLEOTIDE SEQUENCE [LARGE SCALE GENOMIC DNA]</scope>
    <source>
        <strain evidence="2 3">VKM B-2647</strain>
    </source>
</reference>
<dbReference type="InterPro" id="IPR050228">
    <property type="entry name" value="Carboxylesterase_BioH"/>
</dbReference>
<gene>
    <name evidence="2" type="ORF">SD70_28470</name>
</gene>
<dbReference type="SUPFAM" id="SSF53474">
    <property type="entry name" value="alpha/beta-Hydrolases"/>
    <property type="match status" value="1"/>
</dbReference>